<reference evidence="1" key="1">
    <citation type="submission" date="2021-06" db="EMBL/GenBank/DDBJ databases">
        <authorList>
            <person name="Kallberg Y."/>
            <person name="Tangrot J."/>
            <person name="Rosling A."/>
        </authorList>
    </citation>
    <scope>NUCLEOTIDE SEQUENCE</scope>
    <source>
        <strain evidence="1">BR232B</strain>
    </source>
</reference>
<dbReference type="AlphaFoldDB" id="A0A9N9FNE1"/>
<accession>A0A9N9FNE1</accession>
<gene>
    <name evidence="1" type="ORF">PBRASI_LOCUS5021</name>
</gene>
<protein>
    <submittedName>
        <fullName evidence="1">1933_t:CDS:1</fullName>
    </submittedName>
</protein>
<organism evidence="1 2">
    <name type="scientific">Paraglomus brasilianum</name>
    <dbReference type="NCBI Taxonomy" id="144538"/>
    <lineage>
        <taxon>Eukaryota</taxon>
        <taxon>Fungi</taxon>
        <taxon>Fungi incertae sedis</taxon>
        <taxon>Mucoromycota</taxon>
        <taxon>Glomeromycotina</taxon>
        <taxon>Glomeromycetes</taxon>
        <taxon>Paraglomerales</taxon>
        <taxon>Paraglomeraceae</taxon>
        <taxon>Paraglomus</taxon>
    </lineage>
</organism>
<sequence>VCATIEPYFGNYKGQPVDPELFIHETDEESESDYTEPNFEYKDWEKWSLESGSVVAELLRTVANINGHCMRYLMANIEDGSADEGDAKLEILLSVQKEDEEAIPPNMSRSSSKQLKLSTAIILHRTNEGLSFINT</sequence>
<evidence type="ECO:0000313" key="1">
    <source>
        <dbReference type="EMBL" id="CAG8549723.1"/>
    </source>
</evidence>
<keyword evidence="2" id="KW-1185">Reference proteome</keyword>
<dbReference type="Proteomes" id="UP000789739">
    <property type="component" value="Unassembled WGS sequence"/>
</dbReference>
<dbReference type="EMBL" id="CAJVPI010000555">
    <property type="protein sequence ID" value="CAG8549723.1"/>
    <property type="molecule type" value="Genomic_DNA"/>
</dbReference>
<feature type="non-terminal residue" evidence="1">
    <location>
        <position position="135"/>
    </location>
</feature>
<proteinExistence type="predicted"/>
<evidence type="ECO:0000313" key="2">
    <source>
        <dbReference type="Proteomes" id="UP000789739"/>
    </source>
</evidence>
<comment type="caution">
    <text evidence="1">The sequence shown here is derived from an EMBL/GenBank/DDBJ whole genome shotgun (WGS) entry which is preliminary data.</text>
</comment>
<name>A0A9N9FNE1_9GLOM</name>